<comment type="caution">
    <text evidence="2">The sequence shown here is derived from an EMBL/GenBank/DDBJ whole genome shotgun (WGS) entry which is preliminary data.</text>
</comment>
<protein>
    <submittedName>
        <fullName evidence="2">MOSC domain-containing protein</fullName>
    </submittedName>
</protein>
<keyword evidence="3" id="KW-1185">Reference proteome</keyword>
<dbReference type="PANTHER" id="PTHR36930:SF1">
    <property type="entry name" value="MOSC DOMAIN-CONTAINING PROTEIN"/>
    <property type="match status" value="1"/>
</dbReference>
<proteinExistence type="predicted"/>
<evidence type="ECO:0000259" key="1">
    <source>
        <dbReference type="PROSITE" id="PS51340"/>
    </source>
</evidence>
<evidence type="ECO:0000313" key="3">
    <source>
        <dbReference type="Proteomes" id="UP001352263"/>
    </source>
</evidence>
<dbReference type="Proteomes" id="UP001352263">
    <property type="component" value="Unassembled WGS sequence"/>
</dbReference>
<dbReference type="Pfam" id="PF03473">
    <property type="entry name" value="MOSC"/>
    <property type="match status" value="1"/>
</dbReference>
<name>A0ABU6JGN7_9BURK</name>
<feature type="domain" description="MOSC" evidence="1">
    <location>
        <begin position="32"/>
        <end position="168"/>
    </location>
</feature>
<dbReference type="SUPFAM" id="SSF50800">
    <property type="entry name" value="PK beta-barrel domain-like"/>
    <property type="match status" value="1"/>
</dbReference>
<accession>A0ABU6JGN7</accession>
<dbReference type="InterPro" id="IPR011037">
    <property type="entry name" value="Pyrv_Knase-like_insert_dom_sf"/>
</dbReference>
<sequence>MTVDLRELASRFPHPGRVQAIYVRPVRRGATRQLDQAVAIAGRGLQDDHIAARSQGGKRQVTLLQAEHLPVIASLIGKKDVDPALLRRNLVIAGLNLSAARSLFNDRPLMLCLGPEVQLALTGSCDPCSRMEELLGPGAYNAMRGHGGMTARVLSGGVIRVGDAVRCMPVADRPADFSK</sequence>
<gene>
    <name evidence="2" type="ORF">RY831_25145</name>
</gene>
<organism evidence="2 3">
    <name type="scientific">Noviherbaspirillum album</name>
    <dbReference type="NCBI Taxonomy" id="3080276"/>
    <lineage>
        <taxon>Bacteria</taxon>
        <taxon>Pseudomonadati</taxon>
        <taxon>Pseudomonadota</taxon>
        <taxon>Betaproteobacteria</taxon>
        <taxon>Burkholderiales</taxon>
        <taxon>Oxalobacteraceae</taxon>
        <taxon>Noviherbaspirillum</taxon>
    </lineage>
</organism>
<reference evidence="2 3" key="1">
    <citation type="submission" date="2023-10" db="EMBL/GenBank/DDBJ databases">
        <title>Noviherbaspirillum sp. CPCC 100848 genome assembly.</title>
        <authorList>
            <person name="Li X.Y."/>
            <person name="Fang X.M."/>
        </authorList>
    </citation>
    <scope>NUCLEOTIDE SEQUENCE [LARGE SCALE GENOMIC DNA]</scope>
    <source>
        <strain evidence="2 3">CPCC 100848</strain>
    </source>
</reference>
<evidence type="ECO:0000313" key="2">
    <source>
        <dbReference type="EMBL" id="MEC4722455.1"/>
    </source>
</evidence>
<dbReference type="PANTHER" id="PTHR36930">
    <property type="entry name" value="METAL-SULFUR CLUSTER BIOSYNTHESIS PROTEINS YUAD-RELATED"/>
    <property type="match status" value="1"/>
</dbReference>
<dbReference type="EMBL" id="JAWIIV010000030">
    <property type="protein sequence ID" value="MEC4722455.1"/>
    <property type="molecule type" value="Genomic_DNA"/>
</dbReference>
<dbReference type="Gene3D" id="2.40.33.20">
    <property type="entry name" value="PK beta-barrel domain-like"/>
    <property type="match status" value="1"/>
</dbReference>
<dbReference type="InterPro" id="IPR005302">
    <property type="entry name" value="MoCF_Sase_C"/>
</dbReference>
<dbReference type="RefSeq" id="WP_326509130.1">
    <property type="nucleotide sequence ID" value="NZ_JAWIIV010000030.1"/>
</dbReference>
<dbReference type="InterPro" id="IPR052716">
    <property type="entry name" value="MOSC_domain"/>
</dbReference>
<dbReference type="PROSITE" id="PS51340">
    <property type="entry name" value="MOSC"/>
    <property type="match status" value="1"/>
</dbReference>